<sequence>MGMQKRLRTWVTIVLLGAAPQLQAAAVPSHLSSLASGLYRSLDSEFKQAASDKERGWAILQAQQVLRQYGVHRWAQSEITLPELADSIAALLKIDLSKPNEAEALNHFLLQISEGDTEEALDKLYISLERAPLSDDEQRQLSEQFNKLHSDSFSTMEKSHRLGDSETEPTVDLMWEPFDGDFQVLVKEPGSEYVEPYQARFRADTMPHYDTDKNLFSVDAQPAAQPVIPTLAEDLEYIDREIYGDWQTGEGHRWKIVSPDAAGEKDLPELDDTLSSRAARITALDEEIATLQASKVYQWRNLETDEIVKQEKFRRLKEPWFYEGQVYREENTETEIARLEEERRLLAEQEVPLVQQHDPVGFDNVQQEGATNIDIHVIEAGGCSYSYDQAVITGSSIRARRTLVQQCYIINLPQTVIDQLLASWSPPEWIELEAEIDLAGGELRVEGKKWRMHVTYGSMDYKVGNIHTPYSRTLSLFRPPRKAP</sequence>
<keyword evidence="3" id="KW-1185">Reference proteome</keyword>
<name>A0A0B0H428_SOVGS</name>
<organism evidence="2 3">
    <name type="scientific">Solemya velum gill symbiont</name>
    <dbReference type="NCBI Taxonomy" id="2340"/>
    <lineage>
        <taxon>Bacteria</taxon>
        <taxon>Pseudomonadati</taxon>
        <taxon>Pseudomonadota</taxon>
        <taxon>Gammaproteobacteria</taxon>
        <taxon>sulfur-oxidizing symbionts</taxon>
    </lineage>
</organism>
<dbReference type="Proteomes" id="UP000030856">
    <property type="component" value="Unassembled WGS sequence"/>
</dbReference>
<feature type="chain" id="PRO_5002073622" evidence="1">
    <location>
        <begin position="25"/>
        <end position="484"/>
    </location>
</feature>
<accession>A0A0B0H428</accession>
<protein>
    <submittedName>
        <fullName evidence="2">Uncharacterized protein</fullName>
    </submittedName>
</protein>
<comment type="caution">
    <text evidence="2">The sequence shown here is derived from an EMBL/GenBank/DDBJ whole genome shotgun (WGS) entry which is preliminary data.</text>
</comment>
<keyword evidence="1" id="KW-0732">Signal</keyword>
<gene>
    <name evidence="2" type="ORF">JV46_08760</name>
</gene>
<evidence type="ECO:0000313" key="3">
    <source>
        <dbReference type="Proteomes" id="UP000030856"/>
    </source>
</evidence>
<proteinExistence type="predicted"/>
<reference evidence="2 3" key="1">
    <citation type="journal article" date="2014" name="BMC Genomics">
        <title>The genome of the intracellular bacterium of the coastal bivalve, Solemya velum: a blueprint for thriving in and out of symbiosis.</title>
        <authorList>
            <person name="Dmytrenko O."/>
            <person name="Russell S.L."/>
            <person name="Loo W.T."/>
            <person name="Fontanez K.M."/>
            <person name="Liao L."/>
            <person name="Roeselers G."/>
            <person name="Sharma R."/>
            <person name="Stewart F.J."/>
            <person name="Newton I.L."/>
            <person name="Woyke T."/>
            <person name="Wu D."/>
            <person name="Lang J.M."/>
            <person name="Eisen J.A."/>
            <person name="Cavanaugh C.M."/>
        </authorList>
    </citation>
    <scope>NUCLEOTIDE SEQUENCE [LARGE SCALE GENOMIC DNA]</scope>
    <source>
        <strain evidence="2 3">WH</strain>
    </source>
</reference>
<evidence type="ECO:0000313" key="2">
    <source>
        <dbReference type="EMBL" id="KHF24958.1"/>
    </source>
</evidence>
<evidence type="ECO:0000256" key="1">
    <source>
        <dbReference type="SAM" id="SignalP"/>
    </source>
</evidence>
<feature type="signal peptide" evidence="1">
    <location>
        <begin position="1"/>
        <end position="24"/>
    </location>
</feature>
<dbReference type="EMBL" id="JRAA01000002">
    <property type="protein sequence ID" value="KHF24958.1"/>
    <property type="molecule type" value="Genomic_DNA"/>
</dbReference>
<dbReference type="AlphaFoldDB" id="A0A0B0H428"/>